<dbReference type="OrthoDB" id="422663at2759"/>
<dbReference type="GO" id="GO:0005524">
    <property type="term" value="F:ATP binding"/>
    <property type="evidence" value="ECO:0007669"/>
    <property type="project" value="UniProtKB-UniRule"/>
</dbReference>
<dbReference type="AlphaFoldDB" id="A0A8K0GGK4"/>
<comment type="function">
    <text evidence="7">RNA helicase.</text>
</comment>
<dbReference type="EMBL" id="VTPC01003497">
    <property type="protein sequence ID" value="KAF2898441.1"/>
    <property type="molecule type" value="Genomic_DNA"/>
</dbReference>
<comment type="caution">
    <text evidence="10">The sequence shown here is derived from an EMBL/GenBank/DDBJ whole genome shotgun (WGS) entry which is preliminary data.</text>
</comment>
<dbReference type="InterPro" id="IPR000629">
    <property type="entry name" value="RNA-helicase_DEAD-box_CS"/>
</dbReference>
<keyword evidence="4 6" id="KW-0067">ATP-binding</keyword>
<reference evidence="10" key="1">
    <citation type="submission" date="2019-08" db="EMBL/GenBank/DDBJ databases">
        <title>The genome of the North American firefly Photinus pyralis.</title>
        <authorList>
            <consortium name="Photinus pyralis genome working group"/>
            <person name="Fallon T.R."/>
            <person name="Sander Lower S.E."/>
            <person name="Weng J.-K."/>
        </authorList>
    </citation>
    <scope>NUCLEOTIDE SEQUENCE</scope>
    <source>
        <strain evidence="10">TRF0915ILg1</strain>
        <tissue evidence="10">Whole body</tissue>
    </source>
</reference>
<evidence type="ECO:0000259" key="9">
    <source>
        <dbReference type="PROSITE" id="PS51194"/>
    </source>
</evidence>
<dbReference type="InterPro" id="IPR001650">
    <property type="entry name" value="Helicase_C-like"/>
</dbReference>
<dbReference type="Proteomes" id="UP000801492">
    <property type="component" value="Unassembled WGS sequence"/>
</dbReference>
<evidence type="ECO:0000256" key="4">
    <source>
        <dbReference type="ARBA" id="ARBA00022840"/>
    </source>
</evidence>
<evidence type="ECO:0000256" key="6">
    <source>
        <dbReference type="RuleBase" id="RU000492"/>
    </source>
</evidence>
<accession>A0A8K0GGK4</accession>
<keyword evidence="2 6" id="KW-0378">Hydrolase</keyword>
<keyword evidence="1 6" id="KW-0547">Nucleotide-binding</keyword>
<evidence type="ECO:0000256" key="2">
    <source>
        <dbReference type="ARBA" id="ARBA00022801"/>
    </source>
</evidence>
<keyword evidence="3 6" id="KW-0347">Helicase</keyword>
<evidence type="ECO:0000259" key="8">
    <source>
        <dbReference type="PROSITE" id="PS51192"/>
    </source>
</evidence>
<sequence length="508" mass="57784">VRSQTGSGKTLTYAVPIIDALQGITPRLQRKDGVQAMIVVPTRELALQTHELFNKINTFQWIVIGHLCGGENRKSEKDRLRKGVHVLIGTPGRLLDHVLHTSALKIDNVRCLVLDEADRLLDMGFRKDIVSLVEHLTKTKRHSEYNPMEMLKSQNSKINFEEDSVEDLEEEFSLRNVNNKNRQTLLLSATLNQGVTELADFTMKNHVFVDALSESTSNSNNDDKIESLIIPNTVNQEFILTYVKHRLFTLSALIIAKCKKNSKLFVFMASTQMVEFHYDLFTKYLKKMPVNRGKLKTGDVVLFDANSDNSDDDDEEEEVVLNTQFFKLHGNMDQKMRKEVFTSFRAAKTGVLLCTDVAARGLDVPAADCIVQYTGPQTDEDYLHRVGRTGRAGQSGSAIIFLTHEEQEYISRLNEHRVFLKQRNPNEYLQQLCDIMQEPDHERAAEALQRRYETAVTKDKALHRSACFGHYATSFALRDTPSQISRTVRGQVTNTEAPKLNKKLANHM</sequence>
<gene>
    <name evidence="10" type="ORF">ILUMI_07734</name>
</gene>
<dbReference type="InterPro" id="IPR014001">
    <property type="entry name" value="Helicase_ATP-bd"/>
</dbReference>
<evidence type="ECO:0000313" key="10">
    <source>
        <dbReference type="EMBL" id="KAF2898441.1"/>
    </source>
</evidence>
<dbReference type="Gene3D" id="3.40.50.300">
    <property type="entry name" value="P-loop containing nucleotide triphosphate hydrolases"/>
    <property type="match status" value="2"/>
</dbReference>
<dbReference type="CDD" id="cd18787">
    <property type="entry name" value="SF2_C_DEAD"/>
    <property type="match status" value="1"/>
</dbReference>
<proteinExistence type="inferred from homology"/>
<comment type="similarity">
    <text evidence="6">Belongs to the DEAD box helicase family.</text>
</comment>
<feature type="domain" description="Helicase C-terminal" evidence="9">
    <location>
        <begin position="249"/>
        <end position="436"/>
    </location>
</feature>
<protein>
    <recommendedName>
        <fullName evidence="7">ATP-dependent RNA helicase</fullName>
        <ecNumber evidence="7">3.6.4.13</ecNumber>
    </recommendedName>
</protein>
<dbReference type="SMART" id="SM00490">
    <property type="entry name" value="HELICc"/>
    <property type="match status" value="1"/>
</dbReference>
<dbReference type="Pfam" id="PF00270">
    <property type="entry name" value="DEAD"/>
    <property type="match status" value="1"/>
</dbReference>
<dbReference type="PROSITE" id="PS51194">
    <property type="entry name" value="HELICASE_CTER"/>
    <property type="match status" value="1"/>
</dbReference>
<evidence type="ECO:0000256" key="7">
    <source>
        <dbReference type="RuleBase" id="RU365068"/>
    </source>
</evidence>
<organism evidence="10 11">
    <name type="scientific">Ignelater luminosus</name>
    <name type="common">Cucubano</name>
    <name type="synonym">Pyrophorus luminosus</name>
    <dbReference type="NCBI Taxonomy" id="2038154"/>
    <lineage>
        <taxon>Eukaryota</taxon>
        <taxon>Metazoa</taxon>
        <taxon>Ecdysozoa</taxon>
        <taxon>Arthropoda</taxon>
        <taxon>Hexapoda</taxon>
        <taxon>Insecta</taxon>
        <taxon>Pterygota</taxon>
        <taxon>Neoptera</taxon>
        <taxon>Endopterygota</taxon>
        <taxon>Coleoptera</taxon>
        <taxon>Polyphaga</taxon>
        <taxon>Elateriformia</taxon>
        <taxon>Elateroidea</taxon>
        <taxon>Elateridae</taxon>
        <taxon>Agrypninae</taxon>
        <taxon>Pyrophorini</taxon>
        <taxon>Ignelater</taxon>
    </lineage>
</organism>
<evidence type="ECO:0000256" key="3">
    <source>
        <dbReference type="ARBA" id="ARBA00022806"/>
    </source>
</evidence>
<dbReference type="PROSITE" id="PS51192">
    <property type="entry name" value="HELICASE_ATP_BIND_1"/>
    <property type="match status" value="1"/>
</dbReference>
<comment type="domain">
    <text evidence="7">The Q motif is unique to and characteristic of the DEAD box family of RNA helicases and controls ATP binding and hydrolysis.</text>
</comment>
<evidence type="ECO:0000256" key="5">
    <source>
        <dbReference type="ARBA" id="ARBA00022884"/>
    </source>
</evidence>
<dbReference type="InterPro" id="IPR027417">
    <property type="entry name" value="P-loop_NTPase"/>
</dbReference>
<feature type="non-terminal residue" evidence="10">
    <location>
        <position position="1"/>
    </location>
</feature>
<keyword evidence="11" id="KW-1185">Reference proteome</keyword>
<dbReference type="SMART" id="SM00487">
    <property type="entry name" value="DEXDc"/>
    <property type="match status" value="1"/>
</dbReference>
<comment type="catalytic activity">
    <reaction evidence="7">
        <text>ATP + H2O = ADP + phosphate + H(+)</text>
        <dbReference type="Rhea" id="RHEA:13065"/>
        <dbReference type="ChEBI" id="CHEBI:15377"/>
        <dbReference type="ChEBI" id="CHEBI:15378"/>
        <dbReference type="ChEBI" id="CHEBI:30616"/>
        <dbReference type="ChEBI" id="CHEBI:43474"/>
        <dbReference type="ChEBI" id="CHEBI:456216"/>
        <dbReference type="EC" id="3.6.4.13"/>
    </reaction>
</comment>
<dbReference type="GO" id="GO:0016787">
    <property type="term" value="F:hydrolase activity"/>
    <property type="evidence" value="ECO:0007669"/>
    <property type="project" value="UniProtKB-KW"/>
</dbReference>
<dbReference type="GO" id="GO:0003723">
    <property type="term" value="F:RNA binding"/>
    <property type="evidence" value="ECO:0007669"/>
    <property type="project" value="UniProtKB-UniRule"/>
</dbReference>
<keyword evidence="5 7" id="KW-0694">RNA-binding</keyword>
<evidence type="ECO:0000256" key="1">
    <source>
        <dbReference type="ARBA" id="ARBA00022741"/>
    </source>
</evidence>
<dbReference type="EC" id="3.6.4.13" evidence="7"/>
<dbReference type="SUPFAM" id="SSF52540">
    <property type="entry name" value="P-loop containing nucleoside triphosphate hydrolases"/>
    <property type="match status" value="1"/>
</dbReference>
<dbReference type="InterPro" id="IPR011545">
    <property type="entry name" value="DEAD/DEAH_box_helicase_dom"/>
</dbReference>
<dbReference type="PROSITE" id="PS00039">
    <property type="entry name" value="DEAD_ATP_HELICASE"/>
    <property type="match status" value="1"/>
</dbReference>
<name>A0A8K0GGK4_IGNLU</name>
<dbReference type="Pfam" id="PF00271">
    <property type="entry name" value="Helicase_C"/>
    <property type="match status" value="1"/>
</dbReference>
<feature type="domain" description="Helicase ATP-binding" evidence="8">
    <location>
        <begin position="1"/>
        <end position="209"/>
    </location>
</feature>
<dbReference type="GO" id="GO:0003724">
    <property type="term" value="F:RNA helicase activity"/>
    <property type="evidence" value="ECO:0007669"/>
    <property type="project" value="UniProtKB-EC"/>
</dbReference>
<dbReference type="PANTHER" id="PTHR24031">
    <property type="entry name" value="RNA HELICASE"/>
    <property type="match status" value="1"/>
</dbReference>
<evidence type="ECO:0000313" key="11">
    <source>
        <dbReference type="Proteomes" id="UP000801492"/>
    </source>
</evidence>